<dbReference type="GO" id="GO:0009234">
    <property type="term" value="P:menaquinone biosynthetic process"/>
    <property type="evidence" value="ECO:0007669"/>
    <property type="project" value="UniProtKB-UniRule"/>
</dbReference>
<dbReference type="EMBL" id="QZKU01000140">
    <property type="protein sequence ID" value="RJP14878.1"/>
    <property type="molecule type" value="Genomic_DNA"/>
</dbReference>
<name>A0A3A4MY38_ABYX5</name>
<reference evidence="5 6" key="1">
    <citation type="journal article" date="2017" name="ISME J.">
        <title>Energy and carbon metabolisms in a deep terrestrial subsurface fluid microbial community.</title>
        <authorList>
            <person name="Momper L."/>
            <person name="Jungbluth S.P."/>
            <person name="Lee M.D."/>
            <person name="Amend J.P."/>
        </authorList>
    </citation>
    <scope>NUCLEOTIDE SEQUENCE [LARGE SCALE GENOMIC DNA]</scope>
    <source>
        <strain evidence="5">SURF_5</strain>
    </source>
</reference>
<dbReference type="UniPathway" id="UPA00079"/>
<keyword evidence="3 4" id="KW-0456">Lyase</keyword>
<dbReference type="CDD" id="cd13634">
    <property type="entry name" value="PBP2_Sco4506"/>
    <property type="match status" value="1"/>
</dbReference>
<comment type="catalytic activity">
    <reaction evidence="4">
        <text>chorismate = 3-[(1-carboxyvinyl)-oxy]benzoate + H2O</text>
        <dbReference type="Rhea" id="RHEA:40051"/>
        <dbReference type="ChEBI" id="CHEBI:15377"/>
        <dbReference type="ChEBI" id="CHEBI:29748"/>
        <dbReference type="ChEBI" id="CHEBI:76981"/>
        <dbReference type="EC" id="4.2.1.151"/>
    </reaction>
</comment>
<comment type="pathway">
    <text evidence="1 4">Quinol/quinone metabolism; menaquinone biosynthesis.</text>
</comment>
<accession>A0A3A4MY38</accession>
<sequence length="270" mass="29985">MSSSEHPKLRVGSVPYLNAKPLIRFLDVVGPPPLEVTMEVPSRLTELLRERRLDVALLPSIEYLRGKNYRLLPDICIASDGIVESVRVYSKVKLENIKLLGLDKSSRTSAALVRVLLKRRFGKLPKLSEISPDSNLDELKEDAILLIGDPAMKFKAAHDVHVLDLGAEWKQQTGLPFVYAIWVAREGIPSKSLVDRLIRARNDGLMHVAQLAVEASNELGLDQDVCFNYLAHTIQYQLGDRQIRGLSLFQQLAAEDGLCPGGIDIAVTTD</sequence>
<dbReference type="Gene3D" id="3.40.190.10">
    <property type="entry name" value="Periplasmic binding protein-like II"/>
    <property type="match status" value="2"/>
</dbReference>
<dbReference type="Proteomes" id="UP000265882">
    <property type="component" value="Unassembled WGS sequence"/>
</dbReference>
<comment type="function">
    <text evidence="4">Catalyzes the dehydration of chorismate into 3-[(1-carboxyvinyl)oxy]benzoate, a step in the biosynthesis of menaquinone (MK, vitamin K2).</text>
</comment>
<dbReference type="AlphaFoldDB" id="A0A3A4MY38"/>
<evidence type="ECO:0000256" key="3">
    <source>
        <dbReference type="ARBA" id="ARBA00023239"/>
    </source>
</evidence>
<gene>
    <name evidence="4" type="primary">mqnA</name>
    <name evidence="5" type="ORF">C4520_20835</name>
</gene>
<evidence type="ECO:0000313" key="5">
    <source>
        <dbReference type="EMBL" id="RJP14878.1"/>
    </source>
</evidence>
<organism evidence="5 6">
    <name type="scientific">Abyssobacteria bacterium (strain SURF_5)</name>
    <dbReference type="NCBI Taxonomy" id="2093360"/>
    <lineage>
        <taxon>Bacteria</taxon>
        <taxon>Pseudomonadati</taxon>
        <taxon>Candidatus Hydrogenedentota</taxon>
        <taxon>Candidatus Abyssobacteria</taxon>
    </lineage>
</organism>
<dbReference type="EC" id="4.2.1.151" evidence="4"/>
<evidence type="ECO:0000256" key="1">
    <source>
        <dbReference type="ARBA" id="ARBA00004863"/>
    </source>
</evidence>
<keyword evidence="2 4" id="KW-0474">Menaquinone biosynthesis</keyword>
<dbReference type="HAMAP" id="MF_00995">
    <property type="entry name" value="MqnA"/>
    <property type="match status" value="1"/>
</dbReference>
<dbReference type="PANTHER" id="PTHR37690:SF1">
    <property type="entry name" value="CHORISMATE DEHYDRATASE"/>
    <property type="match status" value="1"/>
</dbReference>
<dbReference type="SUPFAM" id="SSF53850">
    <property type="entry name" value="Periplasmic binding protein-like II"/>
    <property type="match status" value="1"/>
</dbReference>
<evidence type="ECO:0000256" key="4">
    <source>
        <dbReference type="HAMAP-Rule" id="MF_00995"/>
    </source>
</evidence>
<dbReference type="InterPro" id="IPR030868">
    <property type="entry name" value="MqnA"/>
</dbReference>
<comment type="similarity">
    <text evidence="4">Belongs to the MqnA/MqnD family. MqnA subfamily.</text>
</comment>
<protein>
    <recommendedName>
        <fullName evidence="4">Chorismate dehydratase</fullName>
        <ecNumber evidence="4">4.2.1.151</ecNumber>
    </recommendedName>
    <alternativeName>
        <fullName evidence="4">Menaquinone biosynthetic enzyme MqnA</fullName>
    </alternativeName>
</protein>
<dbReference type="InterPro" id="IPR003773">
    <property type="entry name" value="Menaquinone_biosynth"/>
</dbReference>
<dbReference type="PANTHER" id="PTHR37690">
    <property type="entry name" value="CHORISMATE DEHYDRATASE"/>
    <property type="match status" value="1"/>
</dbReference>
<proteinExistence type="inferred from homology"/>
<dbReference type="Pfam" id="PF02621">
    <property type="entry name" value="VitK2_biosynth"/>
    <property type="match status" value="1"/>
</dbReference>
<dbReference type="GO" id="GO:0016836">
    <property type="term" value="F:hydro-lyase activity"/>
    <property type="evidence" value="ECO:0007669"/>
    <property type="project" value="UniProtKB-UniRule"/>
</dbReference>
<comment type="caution">
    <text evidence="5">The sequence shown here is derived from an EMBL/GenBank/DDBJ whole genome shotgun (WGS) entry which is preliminary data.</text>
</comment>
<evidence type="ECO:0000313" key="6">
    <source>
        <dbReference type="Proteomes" id="UP000265882"/>
    </source>
</evidence>
<evidence type="ECO:0000256" key="2">
    <source>
        <dbReference type="ARBA" id="ARBA00022428"/>
    </source>
</evidence>